<keyword evidence="8" id="KW-0408">Iron</keyword>
<dbReference type="InterPro" id="IPR002016">
    <property type="entry name" value="Haem_peroxidase"/>
</dbReference>
<dbReference type="PANTHER" id="PTHR31388:SF225">
    <property type="entry name" value="PEROXIDASE"/>
    <property type="match status" value="1"/>
</dbReference>
<dbReference type="AlphaFoldDB" id="A0A7J8QQW6"/>
<evidence type="ECO:0000256" key="8">
    <source>
        <dbReference type="ARBA" id="ARBA00023004"/>
    </source>
</evidence>
<feature type="domain" description="Plant heme peroxidase family profile" evidence="11">
    <location>
        <begin position="1"/>
        <end position="93"/>
    </location>
</feature>
<dbReference type="Pfam" id="PF00141">
    <property type="entry name" value="peroxidase"/>
    <property type="match status" value="1"/>
</dbReference>
<comment type="caution">
    <text evidence="12">The sequence shown here is derived from an EMBL/GenBank/DDBJ whole genome shotgun (WGS) entry which is preliminary data.</text>
</comment>
<dbReference type="SUPFAM" id="SSF48113">
    <property type="entry name" value="Heme-dependent peroxidases"/>
    <property type="match status" value="1"/>
</dbReference>
<dbReference type="EMBL" id="JABEZZ010000073">
    <property type="protein sequence ID" value="MBA0603723.1"/>
    <property type="molecule type" value="Genomic_DNA"/>
</dbReference>
<dbReference type="InterPro" id="IPR000823">
    <property type="entry name" value="Peroxidase_pln"/>
</dbReference>
<proteinExistence type="inferred from homology"/>
<evidence type="ECO:0000256" key="4">
    <source>
        <dbReference type="ARBA" id="ARBA00022559"/>
    </source>
</evidence>
<keyword evidence="6 9" id="KW-0479">Metal-binding</keyword>
<sequence length="93" mass="10542">RRATCSRTGGNTNLALFDPTPARFDTVYFKNLVKERGLLTSDQALFNDGSTDKLVETYNKNPNAFWVDFGKSMIKMGNIKPLTRNQVQIRNVN</sequence>
<dbReference type="InterPro" id="IPR010255">
    <property type="entry name" value="Haem_peroxidase_sf"/>
</dbReference>
<evidence type="ECO:0000256" key="5">
    <source>
        <dbReference type="ARBA" id="ARBA00022617"/>
    </source>
</evidence>
<protein>
    <recommendedName>
        <fullName evidence="3">peroxidase</fullName>
        <ecNumber evidence="3">1.11.1.7</ecNumber>
    </recommendedName>
</protein>
<dbReference type="Gene3D" id="1.10.420.10">
    <property type="entry name" value="Peroxidase, domain 2"/>
    <property type="match status" value="1"/>
</dbReference>
<organism evidence="12 13">
    <name type="scientific">Gossypium raimondii</name>
    <name type="common">Peruvian cotton</name>
    <name type="synonym">Gossypium klotzschianum subsp. raimondii</name>
    <dbReference type="NCBI Taxonomy" id="29730"/>
    <lineage>
        <taxon>Eukaryota</taxon>
        <taxon>Viridiplantae</taxon>
        <taxon>Streptophyta</taxon>
        <taxon>Embryophyta</taxon>
        <taxon>Tracheophyta</taxon>
        <taxon>Spermatophyta</taxon>
        <taxon>Magnoliopsida</taxon>
        <taxon>eudicotyledons</taxon>
        <taxon>Gunneridae</taxon>
        <taxon>Pentapetalae</taxon>
        <taxon>rosids</taxon>
        <taxon>malvids</taxon>
        <taxon>Malvales</taxon>
        <taxon>Malvaceae</taxon>
        <taxon>Malvoideae</taxon>
        <taxon>Gossypium</taxon>
    </lineage>
</organism>
<accession>A0A7J8QQW6</accession>
<dbReference type="GO" id="GO:0020037">
    <property type="term" value="F:heme binding"/>
    <property type="evidence" value="ECO:0007669"/>
    <property type="project" value="InterPro"/>
</dbReference>
<comment type="similarity">
    <text evidence="10">Belongs to the peroxidase family.</text>
</comment>
<evidence type="ECO:0000256" key="1">
    <source>
        <dbReference type="ARBA" id="ARBA00000189"/>
    </source>
</evidence>
<keyword evidence="7" id="KW-0560">Oxidoreductase</keyword>
<dbReference type="PANTHER" id="PTHR31388">
    <property type="entry name" value="PEROXIDASE 72-RELATED"/>
    <property type="match status" value="1"/>
</dbReference>
<evidence type="ECO:0000313" key="13">
    <source>
        <dbReference type="Proteomes" id="UP000593578"/>
    </source>
</evidence>
<feature type="binding site" evidence="9">
    <location>
        <position position="18"/>
    </location>
    <ligand>
        <name>Ca(2+)</name>
        <dbReference type="ChEBI" id="CHEBI:29108"/>
        <label>2</label>
    </ligand>
</feature>
<dbReference type="GO" id="GO:0046872">
    <property type="term" value="F:metal ion binding"/>
    <property type="evidence" value="ECO:0007669"/>
    <property type="project" value="UniProtKB-KW"/>
</dbReference>
<evidence type="ECO:0000256" key="10">
    <source>
        <dbReference type="RuleBase" id="RU004241"/>
    </source>
</evidence>
<name>A0A7J8QQW6_GOSRA</name>
<comment type="cofactor">
    <cofactor evidence="2">
        <name>heme b</name>
        <dbReference type="ChEBI" id="CHEBI:60344"/>
    </cofactor>
</comment>
<comment type="catalytic activity">
    <reaction evidence="1">
        <text>2 a phenolic donor + H2O2 = 2 a phenolic radical donor + 2 H2O</text>
        <dbReference type="Rhea" id="RHEA:56136"/>
        <dbReference type="ChEBI" id="CHEBI:15377"/>
        <dbReference type="ChEBI" id="CHEBI:16240"/>
        <dbReference type="ChEBI" id="CHEBI:139520"/>
        <dbReference type="ChEBI" id="CHEBI:139521"/>
        <dbReference type="EC" id="1.11.1.7"/>
    </reaction>
</comment>
<feature type="binding site" evidence="9">
    <location>
        <position position="25"/>
    </location>
    <ligand>
        <name>Ca(2+)</name>
        <dbReference type="ChEBI" id="CHEBI:29108"/>
        <label>2</label>
    </ligand>
</feature>
<evidence type="ECO:0000259" key="11">
    <source>
        <dbReference type="PROSITE" id="PS50873"/>
    </source>
</evidence>
<evidence type="ECO:0000313" key="12">
    <source>
        <dbReference type="EMBL" id="MBA0603723.1"/>
    </source>
</evidence>
<feature type="non-terminal residue" evidence="12">
    <location>
        <position position="1"/>
    </location>
</feature>
<dbReference type="Proteomes" id="UP000593578">
    <property type="component" value="Unassembled WGS sequence"/>
</dbReference>
<dbReference type="EC" id="1.11.1.7" evidence="3"/>
<reference evidence="12 13" key="1">
    <citation type="journal article" date="2019" name="Genome Biol. Evol.">
        <title>Insights into the evolution of the New World diploid cottons (Gossypium, subgenus Houzingenia) based on genome sequencing.</title>
        <authorList>
            <person name="Grover C.E."/>
            <person name="Arick M.A. 2nd"/>
            <person name="Thrash A."/>
            <person name="Conover J.L."/>
            <person name="Sanders W.S."/>
            <person name="Peterson D.G."/>
            <person name="Frelichowski J.E."/>
            <person name="Scheffler J.A."/>
            <person name="Scheffler B.E."/>
            <person name="Wendel J.F."/>
        </authorList>
    </citation>
    <scope>NUCLEOTIDE SEQUENCE [LARGE SCALE GENOMIC DNA]</scope>
    <source>
        <strain evidence="12">8</strain>
        <tissue evidence="12">Leaf</tissue>
    </source>
</reference>
<evidence type="ECO:0000256" key="9">
    <source>
        <dbReference type="PIRSR" id="PIRSR600823-3"/>
    </source>
</evidence>
<evidence type="ECO:0000256" key="3">
    <source>
        <dbReference type="ARBA" id="ARBA00012313"/>
    </source>
</evidence>
<keyword evidence="9" id="KW-0106">Calcium</keyword>
<evidence type="ECO:0000256" key="7">
    <source>
        <dbReference type="ARBA" id="ARBA00023002"/>
    </source>
</evidence>
<dbReference type="PRINTS" id="PR00461">
    <property type="entry name" value="PLPEROXIDASE"/>
</dbReference>
<feature type="binding site" evidence="9">
    <location>
        <position position="20"/>
    </location>
    <ligand>
        <name>Ca(2+)</name>
        <dbReference type="ChEBI" id="CHEBI:29108"/>
        <label>2</label>
    </ligand>
</feature>
<comment type="cofactor">
    <cofactor evidence="9">
        <name>Ca(2+)</name>
        <dbReference type="ChEBI" id="CHEBI:29108"/>
    </cofactor>
    <text evidence="9">Binds 2 calcium ions per subunit.</text>
</comment>
<dbReference type="GO" id="GO:0006979">
    <property type="term" value="P:response to oxidative stress"/>
    <property type="evidence" value="ECO:0007669"/>
    <property type="project" value="InterPro"/>
</dbReference>
<dbReference type="GO" id="GO:0140825">
    <property type="term" value="F:lactoperoxidase activity"/>
    <property type="evidence" value="ECO:0007669"/>
    <property type="project" value="UniProtKB-EC"/>
</dbReference>
<gene>
    <name evidence="12" type="ORF">Gorai_002024</name>
</gene>
<keyword evidence="5" id="KW-0349">Heme</keyword>
<evidence type="ECO:0000256" key="2">
    <source>
        <dbReference type="ARBA" id="ARBA00001970"/>
    </source>
</evidence>
<evidence type="ECO:0000256" key="6">
    <source>
        <dbReference type="ARBA" id="ARBA00022723"/>
    </source>
</evidence>
<keyword evidence="4" id="KW-0575">Peroxidase</keyword>
<dbReference type="PROSITE" id="PS50873">
    <property type="entry name" value="PEROXIDASE_4"/>
    <property type="match status" value="1"/>
</dbReference>